<reference evidence="2 3" key="1">
    <citation type="submission" date="2014-11" db="EMBL/GenBank/DDBJ databases">
        <title>Draft Genome Sequences of Paenibacillus polymyxa NRRL B-30509 and Paenibacillus terrae NRRL B-30644, Strains from a Poultry Environment that Produce Tridecaptin A and Paenicidins.</title>
        <authorList>
            <person name="van Belkum M.J."/>
            <person name="Lohans C.T."/>
            <person name="Vederas J.C."/>
        </authorList>
    </citation>
    <scope>NUCLEOTIDE SEQUENCE [LARGE SCALE GENOMIC DNA]</scope>
    <source>
        <strain evidence="2 3">NRRL B-30644</strain>
    </source>
</reference>
<dbReference type="RefSeq" id="WP_044648232.1">
    <property type="nucleotide sequence ID" value="NZ_JTHP01000057.1"/>
</dbReference>
<dbReference type="AlphaFoldDB" id="A0A0D7X0D2"/>
<feature type="region of interest" description="Disordered" evidence="1">
    <location>
        <begin position="1"/>
        <end position="38"/>
    </location>
</feature>
<evidence type="ECO:0000313" key="2">
    <source>
        <dbReference type="EMBL" id="KJD43457.1"/>
    </source>
</evidence>
<sequence>MKENIREEMNRTVDQVEHEQSLDQREPGFNRIPDLDADTPAATDMIEEAVGRGLNKLRNDFTD</sequence>
<organism evidence="2 3">
    <name type="scientific">Paenibacillus terrae</name>
    <dbReference type="NCBI Taxonomy" id="159743"/>
    <lineage>
        <taxon>Bacteria</taxon>
        <taxon>Bacillati</taxon>
        <taxon>Bacillota</taxon>
        <taxon>Bacilli</taxon>
        <taxon>Bacillales</taxon>
        <taxon>Paenibacillaceae</taxon>
        <taxon>Paenibacillus</taxon>
    </lineage>
</organism>
<name>A0A0D7X0D2_9BACL</name>
<accession>A0A0D7X0D2</accession>
<evidence type="ECO:0000256" key="1">
    <source>
        <dbReference type="SAM" id="MobiDB-lite"/>
    </source>
</evidence>
<dbReference type="PATRIC" id="fig|159743.3.peg.5008"/>
<protein>
    <submittedName>
        <fullName evidence="2">Uncharacterized protein</fullName>
    </submittedName>
</protein>
<comment type="caution">
    <text evidence="2">The sequence shown here is derived from an EMBL/GenBank/DDBJ whole genome shotgun (WGS) entry which is preliminary data.</text>
</comment>
<feature type="compositionally biased region" description="Basic and acidic residues" evidence="1">
    <location>
        <begin position="1"/>
        <end position="28"/>
    </location>
</feature>
<dbReference type="Proteomes" id="UP000032534">
    <property type="component" value="Unassembled WGS sequence"/>
</dbReference>
<dbReference type="OrthoDB" id="2663507at2"/>
<keyword evidence="3" id="KW-1185">Reference proteome</keyword>
<proteinExistence type="predicted"/>
<evidence type="ECO:0000313" key="3">
    <source>
        <dbReference type="Proteomes" id="UP000032534"/>
    </source>
</evidence>
<gene>
    <name evidence="2" type="ORF">QD47_22535</name>
</gene>
<dbReference type="EMBL" id="JTHP01000057">
    <property type="protein sequence ID" value="KJD43457.1"/>
    <property type="molecule type" value="Genomic_DNA"/>
</dbReference>